<evidence type="ECO:0000256" key="4">
    <source>
        <dbReference type="PROSITE-ProRule" id="PRU00024"/>
    </source>
</evidence>
<keyword evidence="7" id="KW-1185">Reference proteome</keyword>
<accession>A0A2P6R1F6</accession>
<dbReference type="InterPro" id="IPR000315">
    <property type="entry name" value="Znf_B-box"/>
</dbReference>
<dbReference type="GO" id="GO:0008270">
    <property type="term" value="F:zinc ion binding"/>
    <property type="evidence" value="ECO:0007669"/>
    <property type="project" value="UniProtKB-KW"/>
</dbReference>
<keyword evidence="3" id="KW-0862">Zinc</keyword>
<evidence type="ECO:0000256" key="2">
    <source>
        <dbReference type="ARBA" id="ARBA00022771"/>
    </source>
</evidence>
<reference evidence="6 7" key="1">
    <citation type="journal article" date="2018" name="Nat. Genet.">
        <title>The Rosa genome provides new insights in the design of modern roses.</title>
        <authorList>
            <person name="Bendahmane M."/>
        </authorList>
    </citation>
    <scope>NUCLEOTIDE SEQUENCE [LARGE SCALE GENOMIC DNA]</scope>
    <source>
        <strain evidence="7">cv. Old Blush</strain>
    </source>
</reference>
<evidence type="ECO:0000313" key="7">
    <source>
        <dbReference type="Proteomes" id="UP000238479"/>
    </source>
</evidence>
<evidence type="ECO:0000256" key="1">
    <source>
        <dbReference type="ARBA" id="ARBA00022723"/>
    </source>
</evidence>
<gene>
    <name evidence="6" type="ORF">RchiOBHm_Chr4g0434181</name>
</gene>
<dbReference type="OMA" id="GIELMCH"/>
<dbReference type="Proteomes" id="UP000238479">
    <property type="component" value="Chromosome 4"/>
</dbReference>
<dbReference type="AlphaFoldDB" id="A0A2P6R1F6"/>
<proteinExistence type="predicted"/>
<comment type="caution">
    <text evidence="6">The sequence shown here is derived from an EMBL/GenBank/DDBJ whole genome shotgun (WGS) entry which is preliminary data.</text>
</comment>
<keyword evidence="2 4" id="KW-0863">Zinc-finger</keyword>
<protein>
    <submittedName>
        <fullName evidence="6">Putative transcription factor interactor and regulator Znf-B family</fullName>
    </submittedName>
</protein>
<dbReference type="PANTHER" id="PTHR31717">
    <property type="entry name" value="ZINC FINGER PROTEIN CONSTANS-LIKE 10"/>
    <property type="match status" value="1"/>
</dbReference>
<evidence type="ECO:0000313" key="6">
    <source>
        <dbReference type="EMBL" id="PRQ40265.1"/>
    </source>
</evidence>
<evidence type="ECO:0000256" key="3">
    <source>
        <dbReference type="ARBA" id="ARBA00022833"/>
    </source>
</evidence>
<name>A0A2P6R1F6_ROSCH</name>
<evidence type="ECO:0000259" key="5">
    <source>
        <dbReference type="PROSITE" id="PS50119"/>
    </source>
</evidence>
<feature type="domain" description="B box-type" evidence="5">
    <location>
        <begin position="1"/>
        <end position="47"/>
    </location>
</feature>
<dbReference type="InterPro" id="IPR049808">
    <property type="entry name" value="CONSTANS-like_Bbox1"/>
</dbReference>
<dbReference type="PANTHER" id="PTHR31717:SF40">
    <property type="entry name" value="ZINC FINGER PROTEIN CONSTANS-LIKE 10"/>
    <property type="match status" value="1"/>
</dbReference>
<dbReference type="CDD" id="cd19821">
    <property type="entry name" value="Bbox1_BBX-like"/>
    <property type="match status" value="1"/>
</dbReference>
<sequence length="164" mass="17715">MAKICDFCSTSSGAVHCKADAAHLCLSCDAKLHSANQVVNRHPRTILYDSGNYLSAYVGCLDHGSCDGGIELMCHLCDRNHHVTTSQVHQRLSINSYTGCPAAEDLPAIWGLQVNHDHTSSTSHVGSLDILGQILDLQMIQTSVPLGLCSNTTSQVKVDCDFFQ</sequence>
<dbReference type="EMBL" id="PDCK01000042">
    <property type="protein sequence ID" value="PRQ40265.1"/>
    <property type="molecule type" value="Genomic_DNA"/>
</dbReference>
<organism evidence="6 7">
    <name type="scientific">Rosa chinensis</name>
    <name type="common">China rose</name>
    <dbReference type="NCBI Taxonomy" id="74649"/>
    <lineage>
        <taxon>Eukaryota</taxon>
        <taxon>Viridiplantae</taxon>
        <taxon>Streptophyta</taxon>
        <taxon>Embryophyta</taxon>
        <taxon>Tracheophyta</taxon>
        <taxon>Spermatophyta</taxon>
        <taxon>Magnoliopsida</taxon>
        <taxon>eudicotyledons</taxon>
        <taxon>Gunneridae</taxon>
        <taxon>Pentapetalae</taxon>
        <taxon>rosids</taxon>
        <taxon>fabids</taxon>
        <taxon>Rosales</taxon>
        <taxon>Rosaceae</taxon>
        <taxon>Rosoideae</taxon>
        <taxon>Rosoideae incertae sedis</taxon>
        <taxon>Rosa</taxon>
    </lineage>
</organism>
<keyword evidence="1" id="KW-0479">Metal-binding</keyword>
<dbReference type="Gramene" id="PRQ40265">
    <property type="protein sequence ID" value="PRQ40265"/>
    <property type="gene ID" value="RchiOBHm_Chr4g0434181"/>
</dbReference>
<dbReference type="PROSITE" id="PS50119">
    <property type="entry name" value="ZF_BBOX"/>
    <property type="match status" value="1"/>
</dbReference>